<keyword evidence="4" id="KW-0808">Transferase</keyword>
<dbReference type="HOGENOM" id="CLU_021467_1_0_6"/>
<evidence type="ECO:0000259" key="3">
    <source>
        <dbReference type="Pfam" id="PF01636"/>
    </source>
</evidence>
<dbReference type="PANTHER" id="PTHR33540">
    <property type="entry name" value="TRNA THREONYLCARBAMOYLADENOSINE BIOSYNTHESIS PROTEIN TSAE"/>
    <property type="match status" value="1"/>
</dbReference>
<dbReference type="InterPro" id="IPR002575">
    <property type="entry name" value="Aminoglycoside_PTrfase"/>
</dbReference>
<dbReference type="Pfam" id="PF01636">
    <property type="entry name" value="APH"/>
    <property type="match status" value="1"/>
</dbReference>
<accession>Q2S9B8</accession>
<sequence>MTQRPDLIRHWLAAYFGDDQFDVSFLSGDASFRRYFRVTREQRVFVLMDAPPAQEDCRPFIAIARSWRARGIRVPEIYAENLEDGFLLLEDFGDRLFGNAIANAPELQVDTLYRQAIDALLPIQKAADIQGYALPSYDETMLRFEMSIFREWLLEKKLGFNLDATETEYLDHCMNRLVESALEQPRVVTHRDYHSRNLLIPDQGDLGVIDFQGAVKGPLAYDLASLLRDCYVKWPCEKVEAWSRYYYEQVDPVLLNGADFATFTRWFDWIGVQRHLKAAGLFARLSLRDGKHGYLADIPRTLNYIIEVASKYDEFTEINEWIQERLVPAVRLLESNPEVVLCAQ</sequence>
<keyword evidence="1" id="KW-0547">Nucleotide-binding</keyword>
<dbReference type="GO" id="GO:0005524">
    <property type="term" value="F:ATP binding"/>
    <property type="evidence" value="ECO:0007669"/>
    <property type="project" value="UniProtKB-KW"/>
</dbReference>
<gene>
    <name evidence="4" type="ordered locus">HCH_06108</name>
</gene>
<dbReference type="Gene3D" id="3.30.200.20">
    <property type="entry name" value="Phosphorylase Kinase, domain 1"/>
    <property type="match status" value="1"/>
</dbReference>
<keyword evidence="4" id="KW-0418">Kinase</keyword>
<dbReference type="eggNOG" id="COG3178">
    <property type="taxonomic scope" value="Bacteria"/>
</dbReference>
<reference evidence="4 5" key="1">
    <citation type="journal article" date="2005" name="Nucleic Acids Res.">
        <title>Genomic blueprint of Hahella chejuensis, a marine microbe producing an algicidal agent.</title>
        <authorList>
            <person name="Jeong H."/>
            <person name="Yim J.H."/>
            <person name="Lee C."/>
            <person name="Choi S.-H."/>
            <person name="Park Y.K."/>
            <person name="Yoon S.H."/>
            <person name="Hur C.-G."/>
            <person name="Kang H.-Y."/>
            <person name="Kim D."/>
            <person name="Lee H.H."/>
            <person name="Park K.H."/>
            <person name="Park S.-H."/>
            <person name="Park H.-S."/>
            <person name="Lee H.K."/>
            <person name="Oh T.K."/>
            <person name="Kim J.F."/>
        </authorList>
    </citation>
    <scope>NUCLEOTIDE SEQUENCE [LARGE SCALE GENOMIC DNA]</scope>
    <source>
        <strain evidence="4 5">KCTC 2396</strain>
    </source>
</reference>
<name>Q2S9B8_HAHCH</name>
<dbReference type="RefSeq" id="WP_011399814.1">
    <property type="nucleotide sequence ID" value="NC_007645.1"/>
</dbReference>
<dbReference type="AlphaFoldDB" id="Q2S9B8"/>
<dbReference type="GO" id="GO:0016301">
    <property type="term" value="F:kinase activity"/>
    <property type="evidence" value="ECO:0007669"/>
    <property type="project" value="UniProtKB-KW"/>
</dbReference>
<dbReference type="KEGG" id="hch:HCH_06108"/>
<dbReference type="Gene3D" id="3.90.1200.10">
    <property type="match status" value="1"/>
</dbReference>
<evidence type="ECO:0000256" key="1">
    <source>
        <dbReference type="ARBA" id="ARBA00022741"/>
    </source>
</evidence>
<dbReference type="STRING" id="349521.HCH_06108"/>
<keyword evidence="5" id="KW-1185">Reference proteome</keyword>
<dbReference type="PANTHER" id="PTHR33540:SF1">
    <property type="entry name" value="N-ACETYLMURAMATE_N-ACETYLGLUCOSAMINE KINASE"/>
    <property type="match status" value="1"/>
</dbReference>
<proteinExistence type="predicted"/>
<keyword evidence="2" id="KW-0067">ATP-binding</keyword>
<dbReference type="EMBL" id="CP000155">
    <property type="protein sequence ID" value="ABC32756.1"/>
    <property type="molecule type" value="Genomic_DNA"/>
</dbReference>
<dbReference type="Proteomes" id="UP000000238">
    <property type="component" value="Chromosome"/>
</dbReference>
<evidence type="ECO:0000313" key="4">
    <source>
        <dbReference type="EMBL" id="ABC32756.1"/>
    </source>
</evidence>
<evidence type="ECO:0000313" key="5">
    <source>
        <dbReference type="Proteomes" id="UP000000238"/>
    </source>
</evidence>
<evidence type="ECO:0000256" key="2">
    <source>
        <dbReference type="ARBA" id="ARBA00022840"/>
    </source>
</evidence>
<organism evidence="4 5">
    <name type="scientific">Hahella chejuensis (strain KCTC 2396)</name>
    <dbReference type="NCBI Taxonomy" id="349521"/>
    <lineage>
        <taxon>Bacteria</taxon>
        <taxon>Pseudomonadati</taxon>
        <taxon>Pseudomonadota</taxon>
        <taxon>Gammaproteobacteria</taxon>
        <taxon>Oceanospirillales</taxon>
        <taxon>Hahellaceae</taxon>
        <taxon>Hahella</taxon>
    </lineage>
</organism>
<dbReference type="OrthoDB" id="9809275at2"/>
<dbReference type="SUPFAM" id="SSF56112">
    <property type="entry name" value="Protein kinase-like (PK-like)"/>
    <property type="match status" value="1"/>
</dbReference>
<feature type="domain" description="Aminoglycoside phosphotransferase" evidence="3">
    <location>
        <begin position="23"/>
        <end position="246"/>
    </location>
</feature>
<protein>
    <submittedName>
        <fullName evidence="4">Predicted phosphotransferase related to Ser/Thr protein kinase</fullName>
    </submittedName>
</protein>
<dbReference type="InterPro" id="IPR011009">
    <property type="entry name" value="Kinase-like_dom_sf"/>
</dbReference>